<sequence length="60" mass="6835">MLSQLHRHVRLLLGLIWTSAFMLMLAHLLYGEVSLRQQAPQLLQDLTASMNVPSLRLVPI</sequence>
<evidence type="ECO:0000256" key="1">
    <source>
        <dbReference type="SAM" id="Phobius"/>
    </source>
</evidence>
<dbReference type="KEGG" id="rin:ACS15_2474"/>
<reference evidence="3" key="2">
    <citation type="submission" date="2016-06" db="EMBL/GenBank/DDBJ databases">
        <authorList>
            <person name="Kjaerup R.B."/>
            <person name="Dalgaard T.S."/>
            <person name="Juul-Madsen H.R."/>
        </authorList>
    </citation>
    <scope>NUCLEOTIDE SEQUENCE [LARGE SCALE GENOMIC DNA]</scope>
    <source>
        <strain evidence="3">ATCC 49129</strain>
    </source>
</reference>
<dbReference type="EMBL" id="CP016022">
    <property type="protein sequence ID" value="ANJ73166.1"/>
    <property type="molecule type" value="Genomic_DNA"/>
</dbReference>
<dbReference type="Proteomes" id="UP000575469">
    <property type="component" value="Unassembled WGS sequence"/>
</dbReference>
<reference evidence="2 5" key="1">
    <citation type="submission" date="2015-09" db="EMBL/GenBank/DDBJ databases">
        <authorList>
            <person name="Xu Y."/>
            <person name="Nagy A."/>
            <person name="Liu N.T."/>
            <person name="Nou X."/>
        </authorList>
    </citation>
    <scope>NUCLEOTIDE SEQUENCE [LARGE SCALE GENOMIC DNA]</scope>
    <source>
        <strain evidence="2 5">FC1138</strain>
    </source>
</reference>
<name>A0A191ZYN6_9RALS</name>
<keyword evidence="1 2" id="KW-0812">Transmembrane</keyword>
<accession>A0A191ZYN6</accession>
<dbReference type="EMBL" id="CP012605">
    <property type="protein sequence ID" value="ANH72423.1"/>
    <property type="molecule type" value="Genomic_DNA"/>
</dbReference>
<organism evidence="3 6">
    <name type="scientific">Ralstonia insidiosa</name>
    <dbReference type="NCBI Taxonomy" id="190721"/>
    <lineage>
        <taxon>Bacteria</taxon>
        <taxon>Pseudomonadati</taxon>
        <taxon>Pseudomonadota</taxon>
        <taxon>Betaproteobacteria</taxon>
        <taxon>Burkholderiales</taxon>
        <taxon>Burkholderiaceae</taxon>
        <taxon>Ralstonia</taxon>
    </lineage>
</organism>
<keyword evidence="1" id="KW-0472">Membrane</keyword>
<evidence type="ECO:0000313" key="2">
    <source>
        <dbReference type="EMBL" id="ANH72423.1"/>
    </source>
</evidence>
<reference evidence="4 7" key="4">
    <citation type="submission" date="2020-04" db="EMBL/GenBank/DDBJ databases">
        <title>Ralstonia insidiosa genome sequencing and assembly.</title>
        <authorList>
            <person name="Martins R.C.R."/>
            <person name="Perdigao-Neto L.V."/>
            <person name="Levin A.S.S."/>
            <person name="Costa S.F."/>
        </authorList>
    </citation>
    <scope>NUCLEOTIDE SEQUENCE [LARGE SCALE GENOMIC DNA]</scope>
    <source>
        <strain evidence="4 7">5047</strain>
    </source>
</reference>
<dbReference type="RefSeq" id="WP_021195491.1">
    <property type="nucleotide sequence ID" value="NZ_CP012605.1"/>
</dbReference>
<dbReference type="STRING" id="190721.ACS15_2474"/>
<feature type="transmembrane region" description="Helical" evidence="1">
    <location>
        <begin position="12"/>
        <end position="30"/>
    </location>
</feature>
<keyword evidence="6" id="KW-1185">Reference proteome</keyword>
<proteinExistence type="predicted"/>
<dbReference type="PATRIC" id="fig|190721.6.peg.2440"/>
<dbReference type="EMBL" id="JABBZM010000008">
    <property type="protein sequence ID" value="NMV38346.1"/>
    <property type="molecule type" value="Genomic_DNA"/>
</dbReference>
<dbReference type="GeneID" id="61526748"/>
<protein>
    <submittedName>
        <fullName evidence="2">Transmembrane protein</fullName>
    </submittedName>
</protein>
<evidence type="ECO:0000313" key="4">
    <source>
        <dbReference type="EMBL" id="NMV38346.1"/>
    </source>
</evidence>
<keyword evidence="1" id="KW-1133">Transmembrane helix</keyword>
<dbReference type="AlphaFoldDB" id="A0A191ZYN6"/>
<evidence type="ECO:0000313" key="6">
    <source>
        <dbReference type="Proteomes" id="UP000078572"/>
    </source>
</evidence>
<reference evidence="6" key="3">
    <citation type="submission" date="2016-06" db="EMBL/GenBank/DDBJ databases">
        <authorList>
            <person name="Xu Y."/>
            <person name="Nagy A."/>
            <person name="Yan X."/>
            <person name="Kim S.W."/>
            <person name="Haley B."/>
            <person name="Liu N.T."/>
            <person name="Nou X."/>
        </authorList>
    </citation>
    <scope>NUCLEOTIDE SEQUENCE [LARGE SCALE GENOMIC DNA]</scope>
    <source>
        <strain evidence="6">ATCC 49129</strain>
    </source>
</reference>
<dbReference type="OrthoDB" id="8928604at2"/>
<gene>
    <name evidence="3" type="ORF">A9Y76_12075</name>
    <name evidence="2" type="ORF">ACS15_2474</name>
    <name evidence="4" type="ORF">HGR00_10565</name>
</gene>
<evidence type="ECO:0000313" key="3">
    <source>
        <dbReference type="EMBL" id="ANJ73166.1"/>
    </source>
</evidence>
<evidence type="ECO:0000313" key="5">
    <source>
        <dbReference type="Proteomes" id="UP000077927"/>
    </source>
</evidence>
<dbReference type="Proteomes" id="UP000078572">
    <property type="component" value="Chromosome 1"/>
</dbReference>
<dbReference type="Proteomes" id="UP000077927">
    <property type="component" value="Chromosome 1"/>
</dbReference>
<evidence type="ECO:0000313" key="7">
    <source>
        <dbReference type="Proteomes" id="UP000575469"/>
    </source>
</evidence>